<feature type="region of interest" description="Disordered" evidence="2">
    <location>
        <begin position="869"/>
        <end position="890"/>
    </location>
</feature>
<dbReference type="InterPro" id="IPR028994">
    <property type="entry name" value="Integrin_alpha_N"/>
</dbReference>
<reference evidence="3 4" key="1">
    <citation type="journal article" date="2015" name="Genome Biol. Evol.">
        <title>Comparative Genomics of a Bacterivorous Green Alga Reveals Evolutionary Causalities and Consequences of Phago-Mixotrophic Mode of Nutrition.</title>
        <authorList>
            <person name="Burns J.A."/>
            <person name="Paasch A."/>
            <person name="Narechania A."/>
            <person name="Kim E."/>
        </authorList>
    </citation>
    <scope>NUCLEOTIDE SEQUENCE [LARGE SCALE GENOMIC DNA]</scope>
    <source>
        <strain evidence="3 4">PLY_AMNH</strain>
    </source>
</reference>
<accession>A0AAE0FNQ9</accession>
<proteinExistence type="predicted"/>
<dbReference type="SUPFAM" id="SSF69318">
    <property type="entry name" value="Integrin alpha N-terminal domain"/>
    <property type="match status" value="2"/>
</dbReference>
<sequence>MSIWPQIEMQLESNIDLCFVGGGFSDGTAVPSATTSASTYTLAHSFSSCTEACASHGMTCNADVMRAAIAQNPTNQEIKNWFHSAGMPCNGNVNRQYNGDSYPVLVANDGCYASSDPANNIHSCDAVPGSSSSSSNAKHRLCYCEGTRTPTDVFGAGLQDSGTFLQQRCMALRWCLSVIAASRQPRGPWGGSTPHPLSVRTWRLTLLSKLLLTMELDARSLGGVPGCATTTATPLHNVCTLSRALVLLTGCFHQTPLAGLNTNGGNQVVMAHQSPMSFLNGEFTFRATVVPTDLNPNYSVIPVLFTQNPVASSSQGKGFSLGSGFAQATTKLQVAFGDGLHQASHKFTFPSAPSAGNSLSVELHCEIIPVAGPPSSVAGPPASGAREGVVRRSGAVSRGAGPCCRAPQHREVWGSDAAVIVTNTLSSSSVPFIQTITADIDSDGHLDVLFGSALTRTVVWYKNDGSGSFSTSTSISDKMQELPSLGATDFANLASLEVGDIDLDGDPDLIMTTGDESVGYADRIALIPNLGTSGTGLWGYDAIWKNGYDHLGAVHAADLDGDGDLDLIYGRTDGANVIVLWNDCVRDPGTGVCNAWVHAAWQRLSQPTDAWSSGGSSILTSADMNGDLVADIVAASSENDLIVCWYGSSAPGAQVVYTTAAVVVSQAVVDGPRSISLVDIDGDNDLDVVSVGYYDDTLRWHENCGSDGFSSAYVHVISTVQKSSVAVATADMDSDGDVDVIATNPVDGLTTWFENNGAGVFTGPRHIDENGDDLGSVHVADLNGDAKLDVLAGLADKVAYYVPTLSRGRSCYGKASVAGTSIDLGTHSFAVPGDVYNHDGGVFGNNDGWEFEGSLEQLSICPRETSIAPTTSTPTAPTVAPTVSPTTSTPSGEYNSTILYSQGTPEQTCLLINLLTDMYKINVTALAGVSSLEWTFFHSDVCTEDACVLSMCGWAVGTYTIHGTIEFHASVNMST</sequence>
<name>A0AAE0FNQ9_9CHLO</name>
<feature type="non-terminal residue" evidence="3">
    <location>
        <position position="975"/>
    </location>
</feature>
<dbReference type="Gene3D" id="2.130.10.130">
    <property type="entry name" value="Integrin alpha, N-terminal"/>
    <property type="match status" value="1"/>
</dbReference>
<protein>
    <submittedName>
        <fullName evidence="3">Uncharacterized protein</fullName>
    </submittedName>
</protein>
<evidence type="ECO:0000256" key="2">
    <source>
        <dbReference type="SAM" id="MobiDB-lite"/>
    </source>
</evidence>
<dbReference type="Proteomes" id="UP001190700">
    <property type="component" value="Unassembled WGS sequence"/>
</dbReference>
<dbReference type="AlphaFoldDB" id="A0AAE0FNQ9"/>
<evidence type="ECO:0000313" key="4">
    <source>
        <dbReference type="Proteomes" id="UP001190700"/>
    </source>
</evidence>
<dbReference type="EMBL" id="LGRX02015907">
    <property type="protein sequence ID" value="KAK3262860.1"/>
    <property type="molecule type" value="Genomic_DNA"/>
</dbReference>
<evidence type="ECO:0000313" key="3">
    <source>
        <dbReference type="EMBL" id="KAK3262860.1"/>
    </source>
</evidence>
<dbReference type="InterPro" id="IPR013517">
    <property type="entry name" value="FG-GAP"/>
</dbReference>
<keyword evidence="4" id="KW-1185">Reference proteome</keyword>
<comment type="caution">
    <text evidence="3">The sequence shown here is derived from an EMBL/GenBank/DDBJ whole genome shotgun (WGS) entry which is preliminary data.</text>
</comment>
<dbReference type="PANTHER" id="PTHR44103:SF1">
    <property type="entry name" value="PROPROTEIN CONVERTASE P"/>
    <property type="match status" value="1"/>
</dbReference>
<dbReference type="Pfam" id="PF13517">
    <property type="entry name" value="FG-GAP_3"/>
    <property type="match status" value="2"/>
</dbReference>
<gene>
    <name evidence="3" type="ORF">CYMTET_28307</name>
</gene>
<organism evidence="3 4">
    <name type="scientific">Cymbomonas tetramitiformis</name>
    <dbReference type="NCBI Taxonomy" id="36881"/>
    <lineage>
        <taxon>Eukaryota</taxon>
        <taxon>Viridiplantae</taxon>
        <taxon>Chlorophyta</taxon>
        <taxon>Pyramimonadophyceae</taxon>
        <taxon>Pyramimonadales</taxon>
        <taxon>Pyramimonadaceae</taxon>
        <taxon>Cymbomonas</taxon>
    </lineage>
</organism>
<keyword evidence="1" id="KW-0732">Signal</keyword>
<evidence type="ECO:0000256" key="1">
    <source>
        <dbReference type="ARBA" id="ARBA00022729"/>
    </source>
</evidence>
<dbReference type="PANTHER" id="PTHR44103">
    <property type="entry name" value="PROPROTEIN CONVERTASE P"/>
    <property type="match status" value="1"/>
</dbReference>